<keyword evidence="2" id="KW-1185">Reference proteome</keyword>
<dbReference type="Gene3D" id="1.10.3210.10">
    <property type="entry name" value="Hypothetical protein af1432"/>
    <property type="match status" value="1"/>
</dbReference>
<dbReference type="OrthoDB" id="9808993at2"/>
<dbReference type="PANTHER" id="PTHR21174:SF0">
    <property type="entry name" value="HD PHOSPHOHYDROLASE FAMILY PROTEIN-RELATED"/>
    <property type="match status" value="1"/>
</dbReference>
<dbReference type="PIRSF" id="PIRSF035170">
    <property type="entry name" value="HD_phosphohydro"/>
    <property type="match status" value="1"/>
</dbReference>
<organism evidence="1 2">
    <name type="scientific">Flavobacterium akiainvivens</name>
    <dbReference type="NCBI Taxonomy" id="1202724"/>
    <lineage>
        <taxon>Bacteria</taxon>
        <taxon>Pseudomonadati</taxon>
        <taxon>Bacteroidota</taxon>
        <taxon>Flavobacteriia</taxon>
        <taxon>Flavobacteriales</taxon>
        <taxon>Flavobacteriaceae</taxon>
        <taxon>Flavobacterium</taxon>
    </lineage>
</organism>
<dbReference type="SUPFAM" id="SSF109604">
    <property type="entry name" value="HD-domain/PDEase-like"/>
    <property type="match status" value="1"/>
</dbReference>
<sequence length="207" mass="24231">MLKNIFTNLVKQYSEHTIAEILWTEIEKAYTGKKRYYHNLNHLENLYRELEACRNEVNDWDTVLFSLFYHDIVYKATAKNNEEKSAEAAVKALKRIGYPNDKIAACHKQILATKSHIATGDNDTDLFTDADLSILGYPPDAYDTYTVQVRKEYVIYPDFLYKPGRYKVLEHFLATKPLFKTSVFSEKYETQALENIRREMAQLKPIQ</sequence>
<proteinExistence type="predicted"/>
<dbReference type="PANTHER" id="PTHR21174">
    <property type="match status" value="1"/>
</dbReference>
<dbReference type="Proteomes" id="UP000037755">
    <property type="component" value="Unassembled WGS sequence"/>
</dbReference>
<evidence type="ECO:0008006" key="3">
    <source>
        <dbReference type="Google" id="ProtNLM"/>
    </source>
</evidence>
<gene>
    <name evidence="1" type="ORF">AM493_08090</name>
</gene>
<name>A0A0M8MI20_9FLAO</name>
<dbReference type="STRING" id="1202724.AM493_08090"/>
<protein>
    <recommendedName>
        <fullName evidence="3">Metal-dependent HD superfamily phosphohydrolase</fullName>
    </recommendedName>
</protein>
<dbReference type="EMBL" id="LIYD01000005">
    <property type="protein sequence ID" value="KOS05998.1"/>
    <property type="molecule type" value="Genomic_DNA"/>
</dbReference>
<evidence type="ECO:0000313" key="1">
    <source>
        <dbReference type="EMBL" id="KOS05998.1"/>
    </source>
</evidence>
<dbReference type="AlphaFoldDB" id="A0A0M8MI20"/>
<dbReference type="InterPro" id="IPR009218">
    <property type="entry name" value="HD_phosphohydro"/>
</dbReference>
<comment type="caution">
    <text evidence="1">The sequence shown here is derived from an EMBL/GenBank/DDBJ whole genome shotgun (WGS) entry which is preliminary data.</text>
</comment>
<dbReference type="PATRIC" id="fig|1202724.3.peg.1681"/>
<evidence type="ECO:0000313" key="2">
    <source>
        <dbReference type="Proteomes" id="UP000037755"/>
    </source>
</evidence>
<reference evidence="1 2" key="1">
    <citation type="submission" date="2015-08" db="EMBL/GenBank/DDBJ databases">
        <title>Whole genome sequence of Flavobacterium akiainvivens IK-1T, from decaying Wikstroemia oahuensis, an endemic Hawaiian shrub.</title>
        <authorList>
            <person name="Wan X."/>
            <person name="Hou S."/>
            <person name="Saito J."/>
            <person name="Donachie S."/>
        </authorList>
    </citation>
    <scope>NUCLEOTIDE SEQUENCE [LARGE SCALE GENOMIC DNA]</scope>
    <source>
        <strain evidence="1 2">IK-1</strain>
    </source>
</reference>
<dbReference type="RefSeq" id="WP_054407438.1">
    <property type="nucleotide sequence ID" value="NZ_FOYA01000007.1"/>
</dbReference>
<accession>A0A0M8MI20</accession>